<feature type="compositionally biased region" description="Basic and acidic residues" evidence="4">
    <location>
        <begin position="264"/>
        <end position="273"/>
    </location>
</feature>
<dbReference type="EMBL" id="BAAAHH010000007">
    <property type="protein sequence ID" value="GAA0947240.1"/>
    <property type="molecule type" value="Genomic_DNA"/>
</dbReference>
<dbReference type="InterPro" id="IPR001867">
    <property type="entry name" value="OmpR/PhoB-type_DNA-bd"/>
</dbReference>
<dbReference type="InterPro" id="IPR036388">
    <property type="entry name" value="WH-like_DNA-bd_sf"/>
</dbReference>
<dbReference type="InterPro" id="IPR005158">
    <property type="entry name" value="BTAD"/>
</dbReference>
<dbReference type="SUPFAM" id="SSF52540">
    <property type="entry name" value="P-loop containing nucleoside triphosphate hydrolases"/>
    <property type="match status" value="1"/>
</dbReference>
<dbReference type="Pfam" id="PF25872">
    <property type="entry name" value="HTH_77"/>
    <property type="match status" value="1"/>
</dbReference>
<dbReference type="Pfam" id="PF00486">
    <property type="entry name" value="Trans_reg_C"/>
    <property type="match status" value="1"/>
</dbReference>
<feature type="region of interest" description="Disordered" evidence="4">
    <location>
        <begin position="254"/>
        <end position="273"/>
    </location>
</feature>
<dbReference type="Gene3D" id="1.10.10.10">
    <property type="entry name" value="Winged helix-like DNA-binding domain superfamily/Winged helix DNA-binding domain"/>
    <property type="match status" value="1"/>
</dbReference>
<evidence type="ECO:0000256" key="4">
    <source>
        <dbReference type="SAM" id="MobiDB-lite"/>
    </source>
</evidence>
<dbReference type="SUPFAM" id="SSF46894">
    <property type="entry name" value="C-terminal effector domain of the bipartite response regulators"/>
    <property type="match status" value="1"/>
</dbReference>
<evidence type="ECO:0000313" key="7">
    <source>
        <dbReference type="Proteomes" id="UP001500665"/>
    </source>
</evidence>
<feature type="DNA-binding region" description="OmpR/PhoB-type" evidence="3">
    <location>
        <begin position="1"/>
        <end position="101"/>
    </location>
</feature>
<evidence type="ECO:0000259" key="5">
    <source>
        <dbReference type="PROSITE" id="PS51755"/>
    </source>
</evidence>
<dbReference type="InterPro" id="IPR027417">
    <property type="entry name" value="P-loop_NTPase"/>
</dbReference>
<evidence type="ECO:0000256" key="1">
    <source>
        <dbReference type="ARBA" id="ARBA00005820"/>
    </source>
</evidence>
<comment type="caution">
    <text evidence="6">The sequence shown here is derived from an EMBL/GenBank/DDBJ whole genome shotgun (WGS) entry which is preliminary data.</text>
</comment>
<evidence type="ECO:0000313" key="6">
    <source>
        <dbReference type="EMBL" id="GAA0947240.1"/>
    </source>
</evidence>
<dbReference type="InterPro" id="IPR058852">
    <property type="entry name" value="HTH_77"/>
</dbReference>
<protein>
    <submittedName>
        <fullName evidence="6">BTAD domain-containing putative transcriptional regulator</fullName>
    </submittedName>
</protein>
<proteinExistence type="inferred from homology"/>
<comment type="similarity">
    <text evidence="1">Belongs to the AfsR/DnrI/RedD regulatory family.</text>
</comment>
<feature type="domain" description="OmpR/PhoB-type" evidence="5">
    <location>
        <begin position="1"/>
        <end position="101"/>
    </location>
</feature>
<dbReference type="SMART" id="SM01043">
    <property type="entry name" value="BTAD"/>
    <property type="match status" value="1"/>
</dbReference>
<dbReference type="InterPro" id="IPR016032">
    <property type="entry name" value="Sig_transdc_resp-reg_C-effctor"/>
</dbReference>
<dbReference type="RefSeq" id="WP_344239616.1">
    <property type="nucleotide sequence ID" value="NZ_BAAAHH010000007.1"/>
</dbReference>
<dbReference type="Gene3D" id="1.25.40.10">
    <property type="entry name" value="Tetratricopeptide repeat domain"/>
    <property type="match status" value="2"/>
</dbReference>
<dbReference type="PANTHER" id="PTHR47691">
    <property type="entry name" value="REGULATOR-RELATED"/>
    <property type="match status" value="1"/>
</dbReference>
<name>A0ABN1QTD7_9ACTN</name>
<dbReference type="CDD" id="cd15831">
    <property type="entry name" value="BTAD"/>
    <property type="match status" value="1"/>
</dbReference>
<dbReference type="Pfam" id="PF03704">
    <property type="entry name" value="BTAD"/>
    <property type="match status" value="1"/>
</dbReference>
<reference evidence="6 7" key="1">
    <citation type="journal article" date="2019" name="Int. J. Syst. Evol. Microbiol.">
        <title>The Global Catalogue of Microorganisms (GCM) 10K type strain sequencing project: providing services to taxonomists for standard genome sequencing and annotation.</title>
        <authorList>
            <consortium name="The Broad Institute Genomics Platform"/>
            <consortium name="The Broad Institute Genome Sequencing Center for Infectious Disease"/>
            <person name="Wu L."/>
            <person name="Ma J."/>
        </authorList>
    </citation>
    <scope>NUCLEOTIDE SEQUENCE [LARGE SCALE GENOMIC DNA]</scope>
    <source>
        <strain evidence="6 7">JCM 10696</strain>
    </source>
</reference>
<dbReference type="SUPFAM" id="SSF48452">
    <property type="entry name" value="TPR-like"/>
    <property type="match status" value="1"/>
</dbReference>
<keyword evidence="7" id="KW-1185">Reference proteome</keyword>
<keyword evidence="2 3" id="KW-0238">DNA-binding</keyword>
<dbReference type="PANTHER" id="PTHR47691:SF3">
    <property type="entry name" value="HTH-TYPE TRANSCRIPTIONAL REGULATOR RV0890C-RELATED"/>
    <property type="match status" value="1"/>
</dbReference>
<accession>A0ABN1QTD7</accession>
<evidence type="ECO:0000256" key="2">
    <source>
        <dbReference type="ARBA" id="ARBA00023125"/>
    </source>
</evidence>
<dbReference type="Proteomes" id="UP001500665">
    <property type="component" value="Unassembled WGS sequence"/>
</dbReference>
<organism evidence="6 7">
    <name type="scientific">Actinocorallia libanotica</name>
    <dbReference type="NCBI Taxonomy" id="46162"/>
    <lineage>
        <taxon>Bacteria</taxon>
        <taxon>Bacillati</taxon>
        <taxon>Actinomycetota</taxon>
        <taxon>Actinomycetes</taxon>
        <taxon>Streptosporangiales</taxon>
        <taxon>Thermomonosporaceae</taxon>
        <taxon>Actinocorallia</taxon>
    </lineage>
</organism>
<evidence type="ECO:0000256" key="3">
    <source>
        <dbReference type="PROSITE-ProRule" id="PRU01091"/>
    </source>
</evidence>
<dbReference type="SMART" id="SM00862">
    <property type="entry name" value="Trans_reg_C"/>
    <property type="match status" value="1"/>
</dbReference>
<dbReference type="PRINTS" id="PR00364">
    <property type="entry name" value="DISEASERSIST"/>
</dbReference>
<sequence>MRRLTVVSIGVLGPMTATVDGARAALGGPRQRAVLAVLVAARGRAVSEERILADVWGERAPAAGTLRSYVSVLRRVLEPGRAADEPPRLIVRESDGYRLRTDAAGIDAEDFGELAGRGEALLRGGRAAEAAPVLAEALALWRGEPYGEFGGMPFAAPERARLEGTRLAAAEHLFEARLVLGEHAALIGDLEKHTLQHPLSEHGWELLATALYRSGRQGDALAALRGARRVLAEELGIDPGPGLRRLEASILAQDDHVGGAPAERPAEGAERRRNLPHALSDFVGRASEPAEVEALLAAHRLVTLTGPGGIGKTRLALETARARPDGDGPWLVELAELEDPALLAATLAEVLGIAGATTAERLGDVLGDRKLLLVLDNCEHLVDVVRGAVRALLSRAGGLRVLATSRESLNLPGEAVYEVRPLPVEQGRELFLSRAAAAVPGWTPGAGEEAAVRGLCRELDGLPLAIELAAAQCRVLSVEQIAAGLDDRFAVLRDGSGPDRHQTLLRTVEWSHGLLSPAERDVLHRLGVFASGFDLDAAAAVCGRPVFAELSALVRKSLVGVEAGTSPRRYRLLETIKEFTRTRVGPEVRAAHRAWVLAEAEAAAPLLHGHRSAAAVRGLSAQRPEHRVALTSSLLLGDGEYTLRLAGLLAWFWYGQGIVAEGLGWISAAIELSPAAGPELTGPALLAKCRLLYLAGEFPTARDAADDAVRAARELGDAELEAQAVLHRALFGALCGETDFLDPARAALDQARSLGTAWLECEALMITGMLLRFAGLIDEARRTLAESAALAERCGYVFILSSSLWLVMKIDLDLGACERALAGGMDMVLRLDENGDVTSWVVAVHSLAAALARTGSPTEGAMLLGAAAHHGSLVGFSPAEMDPLDAPRQAQDVRDALVPEVFDTWFAKGRSLTRSQIRALVESWRRSRAVRASPRL</sequence>
<dbReference type="InterPro" id="IPR011990">
    <property type="entry name" value="TPR-like_helical_dom_sf"/>
</dbReference>
<gene>
    <name evidence="6" type="ORF">GCM10009550_22520</name>
</gene>
<dbReference type="PROSITE" id="PS51755">
    <property type="entry name" value="OMPR_PHOB"/>
    <property type="match status" value="1"/>
</dbReference>